<dbReference type="Gene3D" id="3.30.70.360">
    <property type="match status" value="1"/>
</dbReference>
<dbReference type="GO" id="GO:0046872">
    <property type="term" value="F:metal ion binding"/>
    <property type="evidence" value="ECO:0007669"/>
    <property type="project" value="UniProtKB-KW"/>
</dbReference>
<feature type="binding site" evidence="3">
    <location>
        <position position="193"/>
    </location>
    <ligand>
        <name>Zn(2+)</name>
        <dbReference type="ChEBI" id="CHEBI:29105"/>
        <label>1</label>
    </ligand>
</feature>
<dbReference type="PANTHER" id="PTHR32494">
    <property type="entry name" value="ALLANTOATE DEIMINASE-RELATED"/>
    <property type="match status" value="1"/>
</dbReference>
<name>A0A9E8CM27_9HYPH</name>
<comment type="cofactor">
    <cofactor evidence="3">
        <name>Zn(2+)</name>
        <dbReference type="ChEBI" id="CHEBI:29105"/>
    </cofactor>
    <text evidence="3">Binds 2 Zn(2+) ions per subunit.</text>
</comment>
<evidence type="ECO:0000256" key="1">
    <source>
        <dbReference type="ARBA" id="ARBA00006153"/>
    </source>
</evidence>
<reference evidence="4" key="1">
    <citation type="submission" date="2022-08" db="EMBL/GenBank/DDBJ databases">
        <title>Complete Genome Sequences of 2 Bosea sp. soil isolates.</title>
        <authorList>
            <person name="Alvarez Arevalo M."/>
            <person name="Sterndorff E.B."/>
            <person name="Faurdal D."/>
            <person name="Joergensen T.S."/>
            <person name="Weber T."/>
        </authorList>
    </citation>
    <scope>NUCLEOTIDE SEQUENCE</scope>
    <source>
        <strain evidence="4">NBC_00436</strain>
    </source>
</reference>
<keyword evidence="2 4" id="KW-0378">Hydrolase</keyword>
<sequence>MPSLDTARIDIERFWTTIERSAEIGPGRPGGLSRLALSDADKEVRDTFVGWCREAGLTVRVDGIGNIFARRAGTDDSLPPVVMGSHLDTQINGGRFDGIAGVLGGLEVCRTLDALGHRTRRPIEIVNWTNEEGARFSPPMVGSGCFVGAYTLDWAQGRTDEDGRTIGQELERIGYRGEMEAAPHAFDAYVEFHIEQGYYLDRDGMQVGVVTGGFPSTGMLVEFKGETAHTGPWPMERRRNALLAGARLLVETDEIGWAYAAGGGKATAARLAAWPNKPGILSDWAQAVCDVRHPDPETSEVMAERVRRAVGESAARAGCTAEILDIWKWGGKIFAQELIDSVRQTSLALGYRTQDILSQAGHDAYFVARHAPTTMIFAPCKGGITHNNAELCTREDLEPGLNVLLHTVMARADR</sequence>
<dbReference type="InterPro" id="IPR036264">
    <property type="entry name" value="Bact_exopeptidase_dim_dom"/>
</dbReference>
<evidence type="ECO:0000256" key="3">
    <source>
        <dbReference type="PIRSR" id="PIRSR001235-1"/>
    </source>
</evidence>
<dbReference type="PIRSF" id="PIRSF001235">
    <property type="entry name" value="Amidase_carbamoylase"/>
    <property type="match status" value="1"/>
</dbReference>
<evidence type="ECO:0000256" key="2">
    <source>
        <dbReference type="ARBA" id="ARBA00022801"/>
    </source>
</evidence>
<organism evidence="4">
    <name type="scientific">Bosea sp. NBC_00436</name>
    <dbReference type="NCBI Taxonomy" id="2969620"/>
    <lineage>
        <taxon>Bacteria</taxon>
        <taxon>Pseudomonadati</taxon>
        <taxon>Pseudomonadota</taxon>
        <taxon>Alphaproteobacteria</taxon>
        <taxon>Hyphomicrobiales</taxon>
        <taxon>Boseaceae</taxon>
        <taxon>Bosea</taxon>
    </lineage>
</organism>
<accession>A0A9E8CM27</accession>
<dbReference type="Pfam" id="PF01546">
    <property type="entry name" value="Peptidase_M20"/>
    <property type="match status" value="1"/>
</dbReference>
<dbReference type="CDD" id="cd03884">
    <property type="entry name" value="M20_bAS"/>
    <property type="match status" value="1"/>
</dbReference>
<proteinExistence type="inferred from homology"/>
<dbReference type="EMBL" id="CP102774">
    <property type="protein sequence ID" value="UZF84854.1"/>
    <property type="molecule type" value="Genomic_DNA"/>
</dbReference>
<evidence type="ECO:0000313" key="4">
    <source>
        <dbReference type="EMBL" id="UZF84854.1"/>
    </source>
</evidence>
<dbReference type="InterPro" id="IPR002933">
    <property type="entry name" value="Peptidase_M20"/>
</dbReference>
<feature type="binding site" evidence="3">
    <location>
        <position position="97"/>
    </location>
    <ligand>
        <name>Zn(2+)</name>
        <dbReference type="ChEBI" id="CHEBI:29105"/>
        <label>1</label>
    </ligand>
</feature>
<dbReference type="AlphaFoldDB" id="A0A9E8CM27"/>
<dbReference type="PANTHER" id="PTHR32494:SF5">
    <property type="entry name" value="ALLANTOATE AMIDOHYDROLASE"/>
    <property type="match status" value="1"/>
</dbReference>
<dbReference type="GO" id="GO:0016813">
    <property type="term" value="F:hydrolase activity, acting on carbon-nitrogen (but not peptide) bonds, in linear amidines"/>
    <property type="evidence" value="ECO:0007669"/>
    <property type="project" value="InterPro"/>
</dbReference>
<feature type="binding site" evidence="3">
    <location>
        <position position="86"/>
    </location>
    <ligand>
        <name>Zn(2+)</name>
        <dbReference type="ChEBI" id="CHEBI:29105"/>
        <label>1</label>
    </ligand>
</feature>
<keyword evidence="3" id="KW-0862">Zinc</keyword>
<feature type="binding site" evidence="3">
    <location>
        <position position="132"/>
    </location>
    <ligand>
        <name>Zn(2+)</name>
        <dbReference type="ChEBI" id="CHEBI:29105"/>
        <label>2</label>
    </ligand>
</feature>
<dbReference type="Gene3D" id="3.40.630.10">
    <property type="entry name" value="Zn peptidases"/>
    <property type="match status" value="1"/>
</dbReference>
<dbReference type="InterPro" id="IPR010158">
    <property type="entry name" value="Amidase_Cbmase"/>
</dbReference>
<feature type="binding site" evidence="3">
    <location>
        <position position="386"/>
    </location>
    <ligand>
        <name>Zn(2+)</name>
        <dbReference type="ChEBI" id="CHEBI:29105"/>
        <label>2</label>
    </ligand>
</feature>
<dbReference type="SUPFAM" id="SSF53187">
    <property type="entry name" value="Zn-dependent exopeptidases"/>
    <property type="match status" value="1"/>
</dbReference>
<keyword evidence="3" id="KW-0479">Metal-binding</keyword>
<dbReference type="NCBIfam" id="NF006769">
    <property type="entry name" value="PRK09290.1-3"/>
    <property type="match status" value="1"/>
</dbReference>
<protein>
    <submittedName>
        <fullName evidence="4">Zn-dependent hydrolase</fullName>
    </submittedName>
</protein>
<dbReference type="NCBIfam" id="TIGR01879">
    <property type="entry name" value="hydantase"/>
    <property type="match status" value="1"/>
</dbReference>
<comment type="similarity">
    <text evidence="1">Belongs to the peptidase M20 family.</text>
</comment>
<gene>
    <name evidence="4" type="ORF">NWE54_13505</name>
</gene>
<dbReference type="SUPFAM" id="SSF55031">
    <property type="entry name" value="Bacterial exopeptidase dimerisation domain"/>
    <property type="match status" value="1"/>
</dbReference>
<feature type="binding site" evidence="3">
    <location>
        <position position="97"/>
    </location>
    <ligand>
        <name>Zn(2+)</name>
        <dbReference type="ChEBI" id="CHEBI:29105"/>
        <label>2</label>
    </ligand>
</feature>